<keyword evidence="3" id="KW-1185">Reference proteome</keyword>
<dbReference type="Proteomes" id="UP000178129">
    <property type="component" value="Unassembled WGS sequence"/>
</dbReference>
<evidence type="ECO:0000313" key="2">
    <source>
        <dbReference type="EMBL" id="CZS91064.1"/>
    </source>
</evidence>
<reference evidence="3" key="1">
    <citation type="submission" date="2016-03" db="EMBL/GenBank/DDBJ databases">
        <authorList>
            <person name="Ploux O."/>
        </authorList>
    </citation>
    <scope>NUCLEOTIDE SEQUENCE [LARGE SCALE GENOMIC DNA]</scope>
    <source>
        <strain evidence="3">UK7</strain>
    </source>
</reference>
<sequence>MAKSLTVNAHLLTDAEVQKLQSSYPIEAAAIMTSREVTRKKVIDDRIGAEATAAFNKAVTDLDVEALTYQPGHEEKDEIVWQAEELARERIGSLAQYSFNASHERGYDEGYEAGLRAAGGVIGGSGASKRTQPSADSAAGGKKRSRATRRVINDDTDDEDSEADPRPKKFRKRANKIAAHDMEDADEDDEMDDDDNGAGDGEAGEVAEEDEDEDQSGDDEADSNNEQGGDNEDEDDQEVAAPVIQRTASDNKISYQRAEFGCYRSPRLPLHTRDLRPLGDNQSKGIYLANPECAALSILRAPTKAWSVRPPGGKFAQEFAQVNPAASTKLEQKNGKLIADGLAEEQRDDVLEEDMRGVERSDSEKQ</sequence>
<organism evidence="2 3">
    <name type="scientific">Rhynchosporium graminicola</name>
    <dbReference type="NCBI Taxonomy" id="2792576"/>
    <lineage>
        <taxon>Eukaryota</taxon>
        <taxon>Fungi</taxon>
        <taxon>Dikarya</taxon>
        <taxon>Ascomycota</taxon>
        <taxon>Pezizomycotina</taxon>
        <taxon>Leotiomycetes</taxon>
        <taxon>Helotiales</taxon>
        <taxon>Ploettnerulaceae</taxon>
        <taxon>Rhynchosporium</taxon>
    </lineage>
</organism>
<dbReference type="AlphaFoldDB" id="A0A1E1K3G0"/>
<name>A0A1E1K3G0_9HELO</name>
<accession>A0A1E1K3G0</accession>
<protein>
    <submittedName>
        <fullName evidence="2">Uncharacterized protein</fullName>
    </submittedName>
</protein>
<gene>
    <name evidence="2" type="ORF">RCO7_01425</name>
</gene>
<comment type="caution">
    <text evidence="2">The sequence shown here is derived from an EMBL/GenBank/DDBJ whole genome shotgun (WGS) entry which is preliminary data.</text>
</comment>
<dbReference type="InParanoid" id="A0A1E1K3G0"/>
<evidence type="ECO:0000256" key="1">
    <source>
        <dbReference type="SAM" id="MobiDB-lite"/>
    </source>
</evidence>
<dbReference type="EMBL" id="FJUW01000004">
    <property type="protein sequence ID" value="CZS91064.1"/>
    <property type="molecule type" value="Genomic_DNA"/>
</dbReference>
<proteinExistence type="predicted"/>
<feature type="compositionally biased region" description="Acidic residues" evidence="1">
    <location>
        <begin position="183"/>
        <end position="238"/>
    </location>
</feature>
<feature type="region of interest" description="Disordered" evidence="1">
    <location>
        <begin position="326"/>
        <end position="366"/>
    </location>
</feature>
<feature type="compositionally biased region" description="Basic and acidic residues" evidence="1">
    <location>
        <begin position="344"/>
        <end position="366"/>
    </location>
</feature>
<feature type="region of interest" description="Disordered" evidence="1">
    <location>
        <begin position="123"/>
        <end position="251"/>
    </location>
</feature>
<evidence type="ECO:0000313" key="3">
    <source>
        <dbReference type="Proteomes" id="UP000178129"/>
    </source>
</evidence>